<evidence type="ECO:0000313" key="2">
    <source>
        <dbReference type="Proteomes" id="UP000183316"/>
    </source>
</evidence>
<sequence>MLLVRLAFSTMVQFCTGFPVPSLSTPENFYCHTFSTNKKARSSDATGFRTV</sequence>
<dbReference type="Proteomes" id="UP000183316">
    <property type="component" value="Chromosome"/>
</dbReference>
<organism evidence="1 2">
    <name type="scientific">Escherichia coli O25b:H4</name>
    <dbReference type="NCBI Taxonomy" id="941280"/>
    <lineage>
        <taxon>Bacteria</taxon>
        <taxon>Pseudomonadati</taxon>
        <taxon>Pseudomonadota</taxon>
        <taxon>Gammaproteobacteria</taxon>
        <taxon>Enterobacterales</taxon>
        <taxon>Enterobacteriaceae</taxon>
        <taxon>Escherichia</taxon>
    </lineage>
</organism>
<dbReference type="AlphaFoldDB" id="A0A192C6P3"/>
<gene>
    <name evidence="1" type="ORF">WLH_00013</name>
</gene>
<dbReference type="EMBL" id="CP015085">
    <property type="protein sequence ID" value="ANK01274.1"/>
    <property type="molecule type" value="Genomic_DNA"/>
</dbReference>
<proteinExistence type="predicted"/>
<reference evidence="1 2" key="1">
    <citation type="submission" date="2016-03" db="EMBL/GenBank/DDBJ databases">
        <title>Genome Sequence and Comparative Pathogenic Determinants of Uropathogenic Escherichia coli O25b:H4, a Clinical Isolate from Saudi Arabia.</title>
        <authorList>
            <person name="Alyamani E.A.J."/>
            <person name="Khiyami M.A."/>
            <person name="Booq R.Y."/>
            <person name="Bahwerth F.S."/>
            <person name="Vaisvil B."/>
            <person name="Schmitt D.P."/>
            <person name="Kapatral V."/>
        </authorList>
    </citation>
    <scope>NUCLEOTIDE SEQUENCE [LARGE SCALE GENOMIC DNA]</scope>
    <source>
        <strain evidence="1 2">O25b:H4</strain>
    </source>
</reference>
<name>A0A192C6P3_ECO25</name>
<dbReference type="PATRIC" id="fig|941280.3.peg.14"/>
<evidence type="ECO:0000313" key="1">
    <source>
        <dbReference type="EMBL" id="ANK01274.1"/>
    </source>
</evidence>
<accession>A0A192C6P3</accession>
<protein>
    <submittedName>
        <fullName evidence="1">Uncharacterized protein</fullName>
    </submittedName>
</protein>